<dbReference type="PANTHER" id="PTHR20905:SF1">
    <property type="entry name" value="AT07410P-RELATED"/>
    <property type="match status" value="1"/>
</dbReference>
<dbReference type="PROSITE" id="PS51186">
    <property type="entry name" value="GNAT"/>
    <property type="match status" value="1"/>
</dbReference>
<evidence type="ECO:0000256" key="4">
    <source>
        <dbReference type="ARBA" id="ARBA00038182"/>
    </source>
</evidence>
<dbReference type="Pfam" id="PF00583">
    <property type="entry name" value="Acetyltransf_1"/>
    <property type="match status" value="1"/>
</dbReference>
<comment type="catalytic activity">
    <reaction evidence="9">
        <text>dopamine + acetyl-CoA = N-acetyldopamine + CoA + H(+)</text>
        <dbReference type="Rhea" id="RHEA:51388"/>
        <dbReference type="ChEBI" id="CHEBI:15378"/>
        <dbReference type="ChEBI" id="CHEBI:57287"/>
        <dbReference type="ChEBI" id="CHEBI:57288"/>
        <dbReference type="ChEBI" id="CHEBI:59905"/>
        <dbReference type="ChEBI" id="CHEBI:125678"/>
    </reaction>
    <physiologicalReaction direction="left-to-right" evidence="9">
        <dbReference type="Rhea" id="RHEA:51389"/>
    </physiologicalReaction>
</comment>
<evidence type="ECO:0000256" key="12">
    <source>
        <dbReference type="ARBA" id="ARBA00052335"/>
    </source>
</evidence>
<dbReference type="GeneID" id="117563761"/>
<dbReference type="RefSeq" id="XP_034098156.2">
    <property type="nucleotide sequence ID" value="XM_034242265.2"/>
</dbReference>
<comment type="similarity">
    <text evidence="4">Belongs to the acetyltransferase family. AANAT subfamily.</text>
</comment>
<dbReference type="GO" id="GO:0004059">
    <property type="term" value="F:aralkylamine N-acetyltransferase activity"/>
    <property type="evidence" value="ECO:0007669"/>
    <property type="project" value="UniProtKB-EC"/>
</dbReference>
<dbReference type="PANTHER" id="PTHR20905">
    <property type="entry name" value="N-ACETYLTRANSFERASE-RELATED"/>
    <property type="match status" value="1"/>
</dbReference>
<evidence type="ECO:0000256" key="11">
    <source>
        <dbReference type="ARBA" id="ARBA00052178"/>
    </source>
</evidence>
<evidence type="ECO:0000256" key="10">
    <source>
        <dbReference type="ARBA" id="ARBA00051823"/>
    </source>
</evidence>
<dbReference type="InterPro" id="IPR016181">
    <property type="entry name" value="Acyl_CoA_acyltransferase"/>
</dbReference>
<accession>A0A6P8W3C8</accession>
<gene>
    <name evidence="16" type="primary">LOC117563761</name>
</gene>
<comment type="catalytic activity">
    <reaction evidence="8">
        <text>serotonin + (5Z,8Z,11Z,14Z)-eicosatetraenoyl-CoA = N-[(5Z,8Z,11Z,14Z)-eicosatetraenoyl]-serotonin + CoA + H(+)</text>
        <dbReference type="Rhea" id="RHEA:51396"/>
        <dbReference type="ChEBI" id="CHEBI:15378"/>
        <dbReference type="ChEBI" id="CHEBI:57287"/>
        <dbReference type="ChEBI" id="CHEBI:57368"/>
        <dbReference type="ChEBI" id="CHEBI:132255"/>
        <dbReference type="ChEBI" id="CHEBI:350546"/>
    </reaction>
    <physiologicalReaction direction="left-to-right" evidence="8">
        <dbReference type="Rhea" id="RHEA:51397"/>
    </physiologicalReaction>
</comment>
<evidence type="ECO:0000256" key="8">
    <source>
        <dbReference type="ARBA" id="ARBA00051284"/>
    </source>
</evidence>
<dbReference type="InterPro" id="IPR000182">
    <property type="entry name" value="GNAT_dom"/>
</dbReference>
<evidence type="ECO:0000256" key="13">
    <source>
        <dbReference type="ARBA" id="ARBA00052491"/>
    </source>
</evidence>
<comment type="catalytic activity">
    <reaction evidence="12">
        <text>dopamine + hexadecanoyl-CoA = N-hexadecanoyl-dopamine + CoA + H(+)</text>
        <dbReference type="Rhea" id="RHEA:51376"/>
        <dbReference type="ChEBI" id="CHEBI:15378"/>
        <dbReference type="ChEBI" id="CHEBI:57287"/>
        <dbReference type="ChEBI" id="CHEBI:57379"/>
        <dbReference type="ChEBI" id="CHEBI:59905"/>
        <dbReference type="ChEBI" id="CHEBI:134058"/>
    </reaction>
    <physiologicalReaction direction="left-to-right" evidence="12">
        <dbReference type="Rhea" id="RHEA:51377"/>
    </physiologicalReaction>
</comment>
<organism evidence="15 16">
    <name type="scientific">Drosophila albomicans</name>
    <name type="common">Fruit fly</name>
    <dbReference type="NCBI Taxonomy" id="7291"/>
    <lineage>
        <taxon>Eukaryota</taxon>
        <taxon>Metazoa</taxon>
        <taxon>Ecdysozoa</taxon>
        <taxon>Arthropoda</taxon>
        <taxon>Hexapoda</taxon>
        <taxon>Insecta</taxon>
        <taxon>Pterygota</taxon>
        <taxon>Neoptera</taxon>
        <taxon>Endopterygota</taxon>
        <taxon>Diptera</taxon>
        <taxon>Brachycera</taxon>
        <taxon>Muscomorpha</taxon>
        <taxon>Ephydroidea</taxon>
        <taxon>Drosophilidae</taxon>
        <taxon>Drosophila</taxon>
    </lineage>
</organism>
<dbReference type="EC" id="2.3.1.87" evidence="5"/>
<evidence type="ECO:0000256" key="9">
    <source>
        <dbReference type="ARBA" id="ARBA00051711"/>
    </source>
</evidence>
<reference evidence="16" key="1">
    <citation type="submission" date="2025-08" db="UniProtKB">
        <authorList>
            <consortium name="RefSeq"/>
        </authorList>
    </citation>
    <scope>IDENTIFICATION</scope>
    <source>
        <strain evidence="16">15112-1751.03</strain>
        <tissue evidence="16">Whole Adult</tissue>
    </source>
</reference>
<keyword evidence="15" id="KW-1185">Reference proteome</keyword>
<keyword evidence="1" id="KW-0808">Transferase</keyword>
<evidence type="ECO:0000256" key="2">
    <source>
        <dbReference type="ARBA" id="ARBA00023315"/>
    </source>
</evidence>
<evidence type="ECO:0000259" key="14">
    <source>
        <dbReference type="PROSITE" id="PS51186"/>
    </source>
</evidence>
<evidence type="ECO:0000313" key="15">
    <source>
        <dbReference type="Proteomes" id="UP000515160"/>
    </source>
</evidence>
<dbReference type="Proteomes" id="UP000515160">
    <property type="component" value="Chromosome 2L"/>
</dbReference>
<dbReference type="Gene3D" id="3.40.630.30">
    <property type="match status" value="1"/>
</dbReference>
<evidence type="ECO:0000256" key="1">
    <source>
        <dbReference type="ARBA" id="ARBA00022679"/>
    </source>
</evidence>
<dbReference type="CDD" id="cd04301">
    <property type="entry name" value="NAT_SF"/>
    <property type="match status" value="1"/>
</dbReference>
<evidence type="ECO:0000256" key="7">
    <source>
        <dbReference type="ARBA" id="ARBA00050849"/>
    </source>
</evidence>
<evidence type="ECO:0000256" key="3">
    <source>
        <dbReference type="ARBA" id="ARBA00037926"/>
    </source>
</evidence>
<sequence length="218" mass="24474">MTNITIRELKPEDLDEYCGFLYVNFYGHEPVLQTSGDHKFDPDTAERRASRLAVIKQGLSLVAVDSSDGGRIVASAYASSKVPDDLEKSWNEVNEKKPTEFIDHVYLFLRGVEKRSNIFHHFEVCKALYLNILSVDATVRNQGLGRRLVAALIELGRSKGFPIIATSCTSWYSTRVMEALGMSCGYSENYSDYRDEDGNVVIKPPEPHTSVNIMAMNL</sequence>
<comment type="catalytic activity">
    <reaction evidence="13">
        <text>serotonin + acetyl-CoA = N-acetylserotonin + CoA + H(+)</text>
        <dbReference type="Rhea" id="RHEA:25217"/>
        <dbReference type="ChEBI" id="CHEBI:15378"/>
        <dbReference type="ChEBI" id="CHEBI:17697"/>
        <dbReference type="ChEBI" id="CHEBI:57287"/>
        <dbReference type="ChEBI" id="CHEBI:57288"/>
        <dbReference type="ChEBI" id="CHEBI:350546"/>
        <dbReference type="EC" id="2.3.1.87"/>
    </reaction>
    <physiologicalReaction direction="left-to-right" evidence="13">
        <dbReference type="Rhea" id="RHEA:25218"/>
    </physiologicalReaction>
</comment>
<evidence type="ECO:0000256" key="6">
    <source>
        <dbReference type="ARBA" id="ARBA00050189"/>
    </source>
</evidence>
<dbReference type="FunFam" id="3.40.630.30:FF:000046">
    <property type="entry name" value="Dopamine N-acetyltransferase"/>
    <property type="match status" value="1"/>
</dbReference>
<dbReference type="SUPFAM" id="SSF55729">
    <property type="entry name" value="Acyl-CoA N-acyltransferases (Nat)"/>
    <property type="match status" value="1"/>
</dbReference>
<keyword evidence="2" id="KW-0012">Acyltransferase</keyword>
<comment type="catalytic activity">
    <reaction evidence="11">
        <text>serotonin + hexadecanoyl-CoA = N-hexadecanoyl-serotonin + CoA + H(+)</text>
        <dbReference type="Rhea" id="RHEA:51384"/>
        <dbReference type="ChEBI" id="CHEBI:15378"/>
        <dbReference type="ChEBI" id="CHEBI:57287"/>
        <dbReference type="ChEBI" id="CHEBI:57379"/>
        <dbReference type="ChEBI" id="CHEBI:134059"/>
        <dbReference type="ChEBI" id="CHEBI:350546"/>
    </reaction>
    <physiologicalReaction direction="left-to-right" evidence="11">
        <dbReference type="Rhea" id="RHEA:51385"/>
    </physiologicalReaction>
</comment>
<protein>
    <recommendedName>
        <fullName evidence="5">aralkylamine N-acetyltransferase</fullName>
        <ecNumber evidence="5">2.3.1.87</ecNumber>
    </recommendedName>
</protein>
<comment type="pathway">
    <text evidence="3">Aromatic compound metabolism; melatonin biosynthesis; melatonin from serotonin: step 1/2.</text>
</comment>
<evidence type="ECO:0000313" key="16">
    <source>
        <dbReference type="RefSeq" id="XP_034098156.2"/>
    </source>
</evidence>
<comment type="catalytic activity">
    <reaction evidence="10">
        <text>serotonin + (9Z)-octadecenoyl-CoA = N-(9Z-octadecenoyl)-serotonin + CoA + H(+)</text>
        <dbReference type="Rhea" id="RHEA:51392"/>
        <dbReference type="ChEBI" id="CHEBI:15378"/>
        <dbReference type="ChEBI" id="CHEBI:57287"/>
        <dbReference type="ChEBI" id="CHEBI:57387"/>
        <dbReference type="ChEBI" id="CHEBI:134064"/>
        <dbReference type="ChEBI" id="CHEBI:350546"/>
    </reaction>
    <physiologicalReaction direction="left-to-right" evidence="10">
        <dbReference type="Rhea" id="RHEA:51393"/>
    </physiologicalReaction>
</comment>
<feature type="domain" description="N-acetyltransferase" evidence="14">
    <location>
        <begin position="4"/>
        <end position="206"/>
    </location>
</feature>
<dbReference type="AlphaFoldDB" id="A0A6P8W3C8"/>
<comment type="catalytic activity">
    <reaction evidence="7">
        <text>serotonin + octadecanoyl-CoA = N-octadecanoyl-serotonin + CoA + H(+)</text>
        <dbReference type="Rhea" id="RHEA:51400"/>
        <dbReference type="ChEBI" id="CHEBI:15378"/>
        <dbReference type="ChEBI" id="CHEBI:57287"/>
        <dbReference type="ChEBI" id="CHEBI:57394"/>
        <dbReference type="ChEBI" id="CHEBI:134065"/>
        <dbReference type="ChEBI" id="CHEBI:350546"/>
    </reaction>
    <physiologicalReaction direction="left-to-right" evidence="7">
        <dbReference type="Rhea" id="RHEA:51401"/>
    </physiologicalReaction>
</comment>
<comment type="catalytic activity">
    <reaction evidence="6">
        <text>dopamine + (9Z)-octadecenoyl-CoA = N-(9Z-octadecanoyl)-dopamine + CoA + H(+)</text>
        <dbReference type="Rhea" id="RHEA:51380"/>
        <dbReference type="ChEBI" id="CHEBI:15378"/>
        <dbReference type="ChEBI" id="CHEBI:31883"/>
        <dbReference type="ChEBI" id="CHEBI:57287"/>
        <dbReference type="ChEBI" id="CHEBI:57387"/>
        <dbReference type="ChEBI" id="CHEBI:59905"/>
    </reaction>
    <physiologicalReaction direction="left-to-right" evidence="6">
        <dbReference type="Rhea" id="RHEA:51381"/>
    </physiologicalReaction>
</comment>
<name>A0A6P8W3C8_DROAB</name>
<evidence type="ECO:0000256" key="5">
    <source>
        <dbReference type="ARBA" id="ARBA00039114"/>
    </source>
</evidence>
<dbReference type="OrthoDB" id="41532at2759"/>
<proteinExistence type="inferred from homology"/>